<evidence type="ECO:0000256" key="1">
    <source>
        <dbReference type="ARBA" id="ARBA00009528"/>
    </source>
</evidence>
<dbReference type="GO" id="GO:0006508">
    <property type="term" value="P:proteolysis"/>
    <property type="evidence" value="ECO:0007669"/>
    <property type="project" value="UniProtKB-KW"/>
</dbReference>
<dbReference type="PANTHER" id="PTHR11963">
    <property type="entry name" value="LEUCINE AMINOPEPTIDASE-RELATED"/>
    <property type="match status" value="1"/>
</dbReference>
<dbReference type="GO" id="GO:0070006">
    <property type="term" value="F:metalloaminopeptidase activity"/>
    <property type="evidence" value="ECO:0007669"/>
    <property type="project" value="InterPro"/>
</dbReference>
<dbReference type="GO" id="GO:0030145">
    <property type="term" value="F:manganese ion binding"/>
    <property type="evidence" value="ECO:0007669"/>
    <property type="project" value="InterPro"/>
</dbReference>
<comment type="similarity">
    <text evidence="1">Belongs to the peptidase M17 family.</text>
</comment>
<dbReference type="STRING" id="7102.A0A2A4IU28"/>
<protein>
    <recommendedName>
        <fullName evidence="5">Cytosol aminopeptidase domain-containing protein</fullName>
    </recommendedName>
</protein>
<gene>
    <name evidence="6" type="ORF">B5V51_13897</name>
</gene>
<dbReference type="PANTHER" id="PTHR11963:SF4">
    <property type="entry name" value="AMINOPEPTIDASE NPEPL1-RELATED"/>
    <property type="match status" value="1"/>
</dbReference>
<comment type="caution">
    <text evidence="6">The sequence shown here is derived from an EMBL/GenBank/DDBJ whole genome shotgun (WGS) entry which is preliminary data.</text>
</comment>
<evidence type="ECO:0000259" key="5">
    <source>
        <dbReference type="Pfam" id="PF00883"/>
    </source>
</evidence>
<evidence type="ECO:0000256" key="4">
    <source>
        <dbReference type="ARBA" id="ARBA00022801"/>
    </source>
</evidence>
<evidence type="ECO:0000313" key="6">
    <source>
        <dbReference type="EMBL" id="PCG62682.1"/>
    </source>
</evidence>
<keyword evidence="3" id="KW-0645">Protease</keyword>
<dbReference type="Pfam" id="PF00883">
    <property type="entry name" value="Peptidase_M17"/>
    <property type="match status" value="1"/>
</dbReference>
<feature type="domain" description="Cytosol aminopeptidase" evidence="5">
    <location>
        <begin position="47"/>
        <end position="148"/>
    </location>
</feature>
<dbReference type="EMBL" id="NWSH01008126">
    <property type="protein sequence ID" value="PCG62682.1"/>
    <property type="molecule type" value="Genomic_DNA"/>
</dbReference>
<reference evidence="6" key="1">
    <citation type="submission" date="2017-09" db="EMBL/GenBank/DDBJ databases">
        <title>Contemporary evolution of a Lepidopteran species, Heliothis virescens, in response to modern agricultural practices.</title>
        <authorList>
            <person name="Fritz M.L."/>
            <person name="Deyonke A.M."/>
            <person name="Papanicolaou A."/>
            <person name="Micinski S."/>
            <person name="Westbrook J."/>
            <person name="Gould F."/>
        </authorList>
    </citation>
    <scope>NUCLEOTIDE SEQUENCE [LARGE SCALE GENOMIC DNA]</scope>
    <source>
        <strain evidence="6">HvINT-</strain>
        <tissue evidence="6">Whole body</tissue>
    </source>
</reference>
<dbReference type="InterPro" id="IPR000819">
    <property type="entry name" value="Peptidase_M17_C"/>
</dbReference>
<dbReference type="GO" id="GO:0005737">
    <property type="term" value="C:cytoplasm"/>
    <property type="evidence" value="ECO:0007669"/>
    <property type="project" value="InterPro"/>
</dbReference>
<evidence type="ECO:0000256" key="3">
    <source>
        <dbReference type="ARBA" id="ARBA00022670"/>
    </source>
</evidence>
<organism evidence="6">
    <name type="scientific">Heliothis virescens</name>
    <name type="common">Tobacco budworm moth</name>
    <dbReference type="NCBI Taxonomy" id="7102"/>
    <lineage>
        <taxon>Eukaryota</taxon>
        <taxon>Metazoa</taxon>
        <taxon>Ecdysozoa</taxon>
        <taxon>Arthropoda</taxon>
        <taxon>Hexapoda</taxon>
        <taxon>Insecta</taxon>
        <taxon>Pterygota</taxon>
        <taxon>Neoptera</taxon>
        <taxon>Endopterygota</taxon>
        <taxon>Lepidoptera</taxon>
        <taxon>Glossata</taxon>
        <taxon>Ditrysia</taxon>
        <taxon>Noctuoidea</taxon>
        <taxon>Noctuidae</taxon>
        <taxon>Heliothinae</taxon>
        <taxon>Heliothis</taxon>
    </lineage>
</organism>
<sequence>MSICLFILADGESEDDGVGPIDAALLDGALSGEELHTLQQAADATRLAARITDTPANLMNVDAFIEEACKVAKELDIPEPTIIRGEELKARGMGGIYGVGRAAACPPALVALSYRAPGAADSVAWVGKGIVYDTGGLSIKAREKKGHMTNVN</sequence>
<dbReference type="AlphaFoldDB" id="A0A2A4IU28"/>
<dbReference type="SUPFAM" id="SSF53187">
    <property type="entry name" value="Zn-dependent exopeptidases"/>
    <property type="match status" value="1"/>
</dbReference>
<name>A0A2A4IU28_HELVI</name>
<proteinExistence type="inferred from homology"/>
<dbReference type="InterPro" id="IPR011356">
    <property type="entry name" value="Leucine_aapep/pepB"/>
</dbReference>
<accession>A0A2A4IU28</accession>
<keyword evidence="2" id="KW-0031">Aminopeptidase</keyword>
<evidence type="ECO:0000256" key="2">
    <source>
        <dbReference type="ARBA" id="ARBA00022438"/>
    </source>
</evidence>
<dbReference type="Gene3D" id="3.40.630.10">
    <property type="entry name" value="Zn peptidases"/>
    <property type="match status" value="1"/>
</dbReference>
<keyword evidence="4" id="KW-0378">Hydrolase</keyword>